<reference evidence="2 3" key="1">
    <citation type="journal article" date="2014" name="Proc. Natl. Acad. Sci. U.S.A.">
        <title>Trajectory and genomic determinants of fungal-pathogen speciation and host adaptation.</title>
        <authorList>
            <person name="Hu X."/>
            <person name="Xiao G."/>
            <person name="Zheng P."/>
            <person name="Shang Y."/>
            <person name="Su Y."/>
            <person name="Zhang X."/>
            <person name="Liu X."/>
            <person name="Zhan S."/>
            <person name="St Leger R.J."/>
            <person name="Wang C."/>
        </authorList>
    </citation>
    <scope>NUCLEOTIDE SEQUENCE [LARGE SCALE GENOMIC DNA]</scope>
    <source>
        <strain evidence="2 3">ARSEF 977</strain>
    </source>
</reference>
<dbReference type="Proteomes" id="UP000031192">
    <property type="component" value="Unassembled WGS sequence"/>
</dbReference>
<feature type="domain" description="Heterokaryon incompatibility" evidence="1">
    <location>
        <begin position="169"/>
        <end position="324"/>
    </location>
</feature>
<accession>A0A0B4GFV1</accession>
<evidence type="ECO:0000313" key="2">
    <source>
        <dbReference type="EMBL" id="KID81358.1"/>
    </source>
</evidence>
<dbReference type="Pfam" id="PF06985">
    <property type="entry name" value="HET"/>
    <property type="match status" value="1"/>
</dbReference>
<dbReference type="PANTHER" id="PTHR33112">
    <property type="entry name" value="DOMAIN PROTEIN, PUTATIVE-RELATED"/>
    <property type="match status" value="1"/>
</dbReference>
<evidence type="ECO:0000259" key="1">
    <source>
        <dbReference type="Pfam" id="PF06985"/>
    </source>
</evidence>
<evidence type="ECO:0000313" key="3">
    <source>
        <dbReference type="Proteomes" id="UP000031192"/>
    </source>
</evidence>
<keyword evidence="3" id="KW-1185">Reference proteome</keyword>
<gene>
    <name evidence="2" type="ORF">MGU_11281</name>
</gene>
<organism evidence="2 3">
    <name type="scientific">Metarhizium guizhouense (strain ARSEF 977)</name>
    <dbReference type="NCBI Taxonomy" id="1276136"/>
    <lineage>
        <taxon>Eukaryota</taxon>
        <taxon>Fungi</taxon>
        <taxon>Dikarya</taxon>
        <taxon>Ascomycota</taxon>
        <taxon>Pezizomycotina</taxon>
        <taxon>Sordariomycetes</taxon>
        <taxon>Hypocreomycetidae</taxon>
        <taxon>Hypocreales</taxon>
        <taxon>Clavicipitaceae</taxon>
        <taxon>Metarhizium</taxon>
    </lineage>
</organism>
<name>A0A0B4GFV1_METGA</name>
<comment type="caution">
    <text evidence="2">The sequence shown here is derived from an EMBL/GenBank/DDBJ whole genome shotgun (WGS) entry which is preliminary data.</text>
</comment>
<sequence length="725" mass="82070">MVRLLQTPHAAHPSETLGTGKDVLGPSISCSIHQRVIASALNLASLPPLINYSEAAGYIGNLTMLKDPNHAGAIIVADMLQSSPINPLPLAVLYVSKRPDDPEDVIGGRILNPEWIDRGLPAMWKESCTRLHNGLCKSFPVQKLSSMRPTWLVDVHRQCLIAAPDGCSYVALSYVWGSQKTLLAMKSNHDLLRLAGSLTLATWEPPISITTRHAMGIVGLLGERYLWVDTLCIVQDEDSQKKKELSKMSGIYANASVTIMAVQGGNANSGLRGFRSISEPRNLRQVVHFLNGGMKVVQLPVQGHYYEVACKDSAWPTRAWTYQEHLCSRRKLIFDGDSLRWECMEAVWREHVEWTTRLHPHHDNITSCQSMFQSLIPDFSGFQRILREYNSRSFTYPEDALDAFAGISSAISLAVGGSLISGLPAAWFDICLLWSPEKSVLRRIALASNNNKCLPSWSWAGWSGPVKMDVASGSDFLRNSPRLWMWMMSSARVVRLVSWKYHETLESPGTVIQPVILRSREDWLDGRVECTSEWTRHDISESPEAKYETHNPRSAPLHFFRHSKHPEFEFWYPIPLPEPAATFSVVNPPYISCKTYRAWLFPAERIRKLYGYPPLFSLRDKDRRWVGALEPLVGIDESGETMKEQSTALELVEIAKGYCRNTTSPHPGLQEIDHPDKPYGGEWYHYYWVMWVEWKHGIAYRKGVGRVCMRMWDVQSRSEVDLILG</sequence>
<protein>
    <submittedName>
        <fullName evidence="2">Heterokaryon incompatibility protein</fullName>
    </submittedName>
</protein>
<dbReference type="InterPro" id="IPR010730">
    <property type="entry name" value="HET"/>
</dbReference>
<dbReference type="HOGENOM" id="CLU_003953_2_1_1"/>
<proteinExistence type="predicted"/>
<dbReference type="AlphaFoldDB" id="A0A0B4GFV1"/>
<dbReference type="PANTHER" id="PTHR33112:SF12">
    <property type="entry name" value="HETEROKARYON INCOMPATIBILITY DOMAIN-CONTAINING PROTEIN"/>
    <property type="match status" value="1"/>
</dbReference>
<dbReference type="EMBL" id="AZNH01000159">
    <property type="protein sequence ID" value="KID81358.1"/>
    <property type="molecule type" value="Genomic_DNA"/>
</dbReference>